<evidence type="ECO:0000313" key="6">
    <source>
        <dbReference type="Proteomes" id="UP001300383"/>
    </source>
</evidence>
<dbReference type="InterPro" id="IPR017871">
    <property type="entry name" value="ABC_transporter-like_CS"/>
</dbReference>
<dbReference type="PROSITE" id="PS00211">
    <property type="entry name" value="ABC_TRANSPORTER_1"/>
    <property type="match status" value="1"/>
</dbReference>
<dbReference type="GO" id="GO:0005886">
    <property type="term" value="C:plasma membrane"/>
    <property type="evidence" value="ECO:0007669"/>
    <property type="project" value="TreeGrafter"/>
</dbReference>
<evidence type="ECO:0000256" key="3">
    <source>
        <dbReference type="ARBA" id="ARBA00022840"/>
    </source>
</evidence>
<dbReference type="GO" id="GO:0016887">
    <property type="term" value="F:ATP hydrolysis activity"/>
    <property type="evidence" value="ECO:0007669"/>
    <property type="project" value="InterPro"/>
</dbReference>
<dbReference type="Pfam" id="PF00005">
    <property type="entry name" value="ABC_tran"/>
    <property type="match status" value="1"/>
</dbReference>
<dbReference type="InterPro" id="IPR003593">
    <property type="entry name" value="AAA+_ATPase"/>
</dbReference>
<accession>A0AAP4BAF7</accession>
<comment type="caution">
    <text evidence="5">The sequence shown here is derived from an EMBL/GenBank/DDBJ whole genome shotgun (WGS) entry which is preliminary data.</text>
</comment>
<protein>
    <submittedName>
        <fullName evidence="5">ABC transporter ATP-binding protein</fullName>
    </submittedName>
</protein>
<dbReference type="AlphaFoldDB" id="A0AAP4BAF7"/>
<name>A0AAP4BAF7_9FIRM</name>
<keyword evidence="1" id="KW-0813">Transport</keyword>
<dbReference type="PANTHER" id="PTHR45772:SF7">
    <property type="entry name" value="AMINO ACID ABC TRANSPORTER ATP-BINDING PROTEIN"/>
    <property type="match status" value="1"/>
</dbReference>
<organism evidence="5 6">
    <name type="scientific">Fusibacillus kribbianus</name>
    <dbReference type="NCBI Taxonomy" id="3044208"/>
    <lineage>
        <taxon>Bacteria</taxon>
        <taxon>Bacillati</taxon>
        <taxon>Bacillota</taxon>
        <taxon>Clostridia</taxon>
        <taxon>Lachnospirales</taxon>
        <taxon>Lachnospiraceae</taxon>
        <taxon>Fusibacillus</taxon>
    </lineage>
</organism>
<dbReference type="Gene3D" id="3.40.50.300">
    <property type="entry name" value="P-loop containing nucleotide triphosphate hydrolases"/>
    <property type="match status" value="1"/>
</dbReference>
<evidence type="ECO:0000256" key="1">
    <source>
        <dbReference type="ARBA" id="ARBA00022448"/>
    </source>
</evidence>
<dbReference type="GO" id="GO:0005524">
    <property type="term" value="F:ATP binding"/>
    <property type="evidence" value="ECO:0007669"/>
    <property type="project" value="UniProtKB-KW"/>
</dbReference>
<dbReference type="SUPFAM" id="SSF52540">
    <property type="entry name" value="P-loop containing nucleoside triphosphate hydrolases"/>
    <property type="match status" value="1"/>
</dbReference>
<sequence length="266" mass="29377">MSEVPVLEAKGICKYFGGLKAVEAVDMKIMKGDIFGIIGPNGAGKTTFFNMCTGVYAPTKGEIFLQGENITRMSPDKIARKKMARTFQNLQLFKFMTVLDNVKIGCHIQTKSNIADAILHTKRYKRDEKYAVEKSLEILESIGLADYKDTMAGNLAYGMQRKVEIARALALDPVILLLDEPAAGMNPNETASLMEFIKMLNSKGYTIAVIEHDMKFIMNSCNRILVLNFGQKLCEGTPDEIKANKEVQEAYFGKGIVAGEAVKVNG</sequence>
<dbReference type="InterPro" id="IPR051120">
    <property type="entry name" value="ABC_AA/LPS_Transport"/>
</dbReference>
<dbReference type="InterPro" id="IPR027417">
    <property type="entry name" value="P-loop_NTPase"/>
</dbReference>
<dbReference type="Proteomes" id="UP001300383">
    <property type="component" value="Unassembled WGS sequence"/>
</dbReference>
<dbReference type="FunFam" id="3.40.50.300:FF:000421">
    <property type="entry name" value="Branched-chain amino acid ABC transporter ATP-binding protein"/>
    <property type="match status" value="1"/>
</dbReference>
<dbReference type="Pfam" id="PF12399">
    <property type="entry name" value="BCA_ABC_TP_C"/>
    <property type="match status" value="1"/>
</dbReference>
<dbReference type="PROSITE" id="PS50893">
    <property type="entry name" value="ABC_TRANSPORTER_2"/>
    <property type="match status" value="1"/>
</dbReference>
<proteinExistence type="predicted"/>
<dbReference type="GO" id="GO:1903806">
    <property type="term" value="P:L-isoleucine import across plasma membrane"/>
    <property type="evidence" value="ECO:0007669"/>
    <property type="project" value="TreeGrafter"/>
</dbReference>
<evidence type="ECO:0000256" key="2">
    <source>
        <dbReference type="ARBA" id="ARBA00022741"/>
    </source>
</evidence>
<evidence type="ECO:0000259" key="4">
    <source>
        <dbReference type="PROSITE" id="PS50893"/>
    </source>
</evidence>
<reference evidence="5 6" key="1">
    <citation type="submission" date="2023-05" db="EMBL/GenBank/DDBJ databases">
        <title>[ruminococcus] sp. nov., isolated from a pig farm feces dump.</title>
        <authorList>
            <person name="Chang Y.-H."/>
        </authorList>
    </citation>
    <scope>NUCLEOTIDE SEQUENCE [LARGE SCALE GENOMIC DNA]</scope>
    <source>
        <strain evidence="5 6">YH-rum2234</strain>
    </source>
</reference>
<dbReference type="CDD" id="cd03219">
    <property type="entry name" value="ABC_Mj1267_LivG_branched"/>
    <property type="match status" value="1"/>
</dbReference>
<dbReference type="GO" id="GO:0015808">
    <property type="term" value="P:L-alanine transport"/>
    <property type="evidence" value="ECO:0007669"/>
    <property type="project" value="TreeGrafter"/>
</dbReference>
<dbReference type="SMART" id="SM00382">
    <property type="entry name" value="AAA"/>
    <property type="match status" value="1"/>
</dbReference>
<dbReference type="InterPro" id="IPR032823">
    <property type="entry name" value="BCA_ABC_TP_C"/>
</dbReference>
<dbReference type="GO" id="GO:1903805">
    <property type="term" value="P:L-valine import across plasma membrane"/>
    <property type="evidence" value="ECO:0007669"/>
    <property type="project" value="TreeGrafter"/>
</dbReference>
<dbReference type="GO" id="GO:0015192">
    <property type="term" value="F:L-phenylalanine transmembrane transporter activity"/>
    <property type="evidence" value="ECO:0007669"/>
    <property type="project" value="TreeGrafter"/>
</dbReference>
<evidence type="ECO:0000313" key="5">
    <source>
        <dbReference type="EMBL" id="MDI9241852.1"/>
    </source>
</evidence>
<dbReference type="EMBL" id="JASGBQ010000005">
    <property type="protein sequence ID" value="MDI9241852.1"/>
    <property type="molecule type" value="Genomic_DNA"/>
</dbReference>
<keyword evidence="6" id="KW-1185">Reference proteome</keyword>
<gene>
    <name evidence="5" type="ORF">QJ036_05080</name>
</gene>
<dbReference type="PANTHER" id="PTHR45772">
    <property type="entry name" value="CONSERVED COMPONENT OF ABC TRANSPORTER FOR NATURAL AMINO ACIDS-RELATED"/>
    <property type="match status" value="1"/>
</dbReference>
<feature type="domain" description="ABC transporter" evidence="4">
    <location>
        <begin position="7"/>
        <end position="254"/>
    </location>
</feature>
<dbReference type="GO" id="GO:0005304">
    <property type="term" value="F:L-valine transmembrane transporter activity"/>
    <property type="evidence" value="ECO:0007669"/>
    <property type="project" value="TreeGrafter"/>
</dbReference>
<dbReference type="GO" id="GO:0015188">
    <property type="term" value="F:L-isoleucine transmembrane transporter activity"/>
    <property type="evidence" value="ECO:0007669"/>
    <property type="project" value="TreeGrafter"/>
</dbReference>
<keyword evidence="2" id="KW-0547">Nucleotide-binding</keyword>
<keyword evidence="3 5" id="KW-0067">ATP-binding</keyword>
<dbReference type="InterPro" id="IPR003439">
    <property type="entry name" value="ABC_transporter-like_ATP-bd"/>
</dbReference>
<dbReference type="RefSeq" id="WP_283230356.1">
    <property type="nucleotide sequence ID" value="NZ_JASGBQ010000005.1"/>
</dbReference>
<dbReference type="GO" id="GO:0042941">
    <property type="term" value="P:D-alanine transmembrane transport"/>
    <property type="evidence" value="ECO:0007669"/>
    <property type="project" value="TreeGrafter"/>
</dbReference>